<evidence type="ECO:0000256" key="4">
    <source>
        <dbReference type="ARBA" id="ARBA00023136"/>
    </source>
</evidence>
<keyword evidence="7" id="KW-0436">Ligase</keyword>
<name>A0A7Y9K559_9SPHN</name>
<dbReference type="Proteomes" id="UP000517753">
    <property type="component" value="Unassembled WGS sequence"/>
</dbReference>
<evidence type="ECO:0000256" key="3">
    <source>
        <dbReference type="ARBA" id="ARBA00022989"/>
    </source>
</evidence>
<dbReference type="Pfam" id="PF04932">
    <property type="entry name" value="Wzy_C"/>
    <property type="match status" value="1"/>
</dbReference>
<keyword evidence="3 5" id="KW-1133">Transmembrane helix</keyword>
<keyword evidence="4 5" id="KW-0472">Membrane</keyword>
<feature type="transmembrane region" description="Helical" evidence="5">
    <location>
        <begin position="246"/>
        <end position="269"/>
    </location>
</feature>
<dbReference type="RefSeq" id="WP_179510453.1">
    <property type="nucleotide sequence ID" value="NZ_JACCBY010000008.1"/>
</dbReference>
<feature type="transmembrane region" description="Helical" evidence="5">
    <location>
        <begin position="34"/>
        <end position="50"/>
    </location>
</feature>
<keyword evidence="8" id="KW-1185">Reference proteome</keyword>
<feature type="transmembrane region" description="Helical" evidence="5">
    <location>
        <begin position="117"/>
        <end position="133"/>
    </location>
</feature>
<keyword evidence="2 5" id="KW-0812">Transmembrane</keyword>
<accession>A0A7Y9K559</accession>
<evidence type="ECO:0000256" key="5">
    <source>
        <dbReference type="SAM" id="Phobius"/>
    </source>
</evidence>
<comment type="subcellular location">
    <subcellularLocation>
        <location evidence="1">Membrane</location>
        <topology evidence="1">Multi-pass membrane protein</topology>
    </subcellularLocation>
</comment>
<evidence type="ECO:0000256" key="2">
    <source>
        <dbReference type="ARBA" id="ARBA00022692"/>
    </source>
</evidence>
<feature type="transmembrane region" description="Helical" evidence="5">
    <location>
        <begin position="212"/>
        <end position="239"/>
    </location>
</feature>
<dbReference type="InterPro" id="IPR007016">
    <property type="entry name" value="O-antigen_ligase-rel_domated"/>
</dbReference>
<feature type="transmembrane region" description="Helical" evidence="5">
    <location>
        <begin position="178"/>
        <end position="200"/>
    </location>
</feature>
<dbReference type="GO" id="GO:0016874">
    <property type="term" value="F:ligase activity"/>
    <property type="evidence" value="ECO:0007669"/>
    <property type="project" value="UniProtKB-KW"/>
</dbReference>
<comment type="caution">
    <text evidence="7">The sequence shown here is derived from an EMBL/GenBank/DDBJ whole genome shotgun (WGS) entry which is preliminary data.</text>
</comment>
<feature type="transmembrane region" description="Helical" evidence="5">
    <location>
        <begin position="337"/>
        <end position="358"/>
    </location>
</feature>
<sequence length="428" mass="47188">MMRFQDNLPGRWSKQGGVIAANTEVRRREEVNQALWLLLPFIYICLFGYVRNLGTGPLLIALGMLTAYGISYGRRYIQTPLILLSCLAVVYIGLSYMGVLDRGITLMYSREAIPQQSAYAVMLPFVIAGFAAYHERVDAGNATFTRLETAIFLIACAAKLYDFAYPSSYFGAEAERQFAGIAQLVNNMMIMAFIFVRRILHADHVPWMTKLIAAFILLITSSSAQAGIVLMMLLVLMVLPRERLKLTLMFLCLFVVVPFVAAAFAQTIWKLDPNTGIRLFFWRDALDRVWESGGTGVGFGTETIRPVYGLNAADVTILTEDDPGFIYVGSHNAFVDALYRMGVLGFLLLGGFVLRLFIRVVRGFPGNSIFDCWVTCALVTNLMVNVGLASINLFFGSAFLIGWLVYRITTADASAPGVAGLTANGLAA</sequence>
<dbReference type="PANTHER" id="PTHR37422">
    <property type="entry name" value="TEICHURONIC ACID BIOSYNTHESIS PROTEIN TUAE"/>
    <property type="match status" value="1"/>
</dbReference>
<gene>
    <name evidence="7" type="ORF">HD841_003880</name>
</gene>
<feature type="transmembrane region" description="Helical" evidence="5">
    <location>
        <begin position="370"/>
        <end position="395"/>
    </location>
</feature>
<reference evidence="7 8" key="2">
    <citation type="submission" date="2020-08" db="EMBL/GenBank/DDBJ databases">
        <title>The Agave Microbiome: Exploring the role of microbial communities in plant adaptations to desert environments.</title>
        <authorList>
            <person name="Partida-Martinez L.P."/>
        </authorList>
    </citation>
    <scope>NUCLEOTIDE SEQUENCE [LARGE SCALE GENOMIC DNA]</scope>
    <source>
        <strain evidence="7 8">AS2.3</strain>
    </source>
</reference>
<dbReference type="InterPro" id="IPR051533">
    <property type="entry name" value="WaaL-like"/>
</dbReference>
<evidence type="ECO:0000313" key="8">
    <source>
        <dbReference type="Proteomes" id="UP000517753"/>
    </source>
</evidence>
<proteinExistence type="predicted"/>
<dbReference type="PANTHER" id="PTHR37422:SF13">
    <property type="entry name" value="LIPOPOLYSACCHARIDE BIOSYNTHESIS PROTEIN PA4999-RELATED"/>
    <property type="match status" value="1"/>
</dbReference>
<feature type="domain" description="O-antigen ligase-related" evidence="6">
    <location>
        <begin position="211"/>
        <end position="349"/>
    </location>
</feature>
<feature type="transmembrane region" description="Helical" evidence="5">
    <location>
        <begin position="80"/>
        <end position="97"/>
    </location>
</feature>
<evidence type="ECO:0000313" key="7">
    <source>
        <dbReference type="EMBL" id="NYD92060.1"/>
    </source>
</evidence>
<dbReference type="AlphaFoldDB" id="A0A7Y9K559"/>
<dbReference type="EMBL" id="JACCBY010000008">
    <property type="protein sequence ID" value="NYD92060.1"/>
    <property type="molecule type" value="Genomic_DNA"/>
</dbReference>
<evidence type="ECO:0000259" key="6">
    <source>
        <dbReference type="Pfam" id="PF04932"/>
    </source>
</evidence>
<protein>
    <submittedName>
        <fullName evidence="7">O-antigen ligase</fullName>
    </submittedName>
</protein>
<dbReference type="GO" id="GO:0016020">
    <property type="term" value="C:membrane"/>
    <property type="evidence" value="ECO:0007669"/>
    <property type="project" value="UniProtKB-SubCell"/>
</dbReference>
<evidence type="ECO:0000256" key="1">
    <source>
        <dbReference type="ARBA" id="ARBA00004141"/>
    </source>
</evidence>
<organism evidence="7 8">
    <name type="scientific">Sphingomonas melonis</name>
    <dbReference type="NCBI Taxonomy" id="152682"/>
    <lineage>
        <taxon>Bacteria</taxon>
        <taxon>Pseudomonadati</taxon>
        <taxon>Pseudomonadota</taxon>
        <taxon>Alphaproteobacteria</taxon>
        <taxon>Sphingomonadales</taxon>
        <taxon>Sphingomonadaceae</taxon>
        <taxon>Sphingomonas</taxon>
    </lineage>
</organism>
<reference evidence="7 8" key="1">
    <citation type="submission" date="2020-07" db="EMBL/GenBank/DDBJ databases">
        <authorList>
            <person name="Partida-Martinez L."/>
            <person name="Huntemann M."/>
            <person name="Clum A."/>
            <person name="Wang J."/>
            <person name="Palaniappan K."/>
            <person name="Ritter S."/>
            <person name="Chen I.-M."/>
            <person name="Stamatis D."/>
            <person name="Reddy T."/>
            <person name="O'Malley R."/>
            <person name="Daum C."/>
            <person name="Shapiro N."/>
            <person name="Ivanova N."/>
            <person name="Kyrpides N."/>
            <person name="Woyke T."/>
        </authorList>
    </citation>
    <scope>NUCLEOTIDE SEQUENCE [LARGE SCALE GENOMIC DNA]</scope>
    <source>
        <strain evidence="7 8">AS2.3</strain>
    </source>
</reference>